<evidence type="ECO:0000313" key="1">
    <source>
        <dbReference type="EMBL" id="MFD1392733.1"/>
    </source>
</evidence>
<dbReference type="Proteomes" id="UP001597249">
    <property type="component" value="Unassembled WGS sequence"/>
</dbReference>
<reference evidence="2" key="1">
    <citation type="journal article" date="2019" name="Int. J. Syst. Evol. Microbiol.">
        <title>The Global Catalogue of Microorganisms (GCM) 10K type strain sequencing project: providing services to taxonomists for standard genome sequencing and annotation.</title>
        <authorList>
            <consortium name="The Broad Institute Genomics Platform"/>
            <consortium name="The Broad Institute Genome Sequencing Center for Infectious Disease"/>
            <person name="Wu L."/>
            <person name="Ma J."/>
        </authorList>
    </citation>
    <scope>NUCLEOTIDE SEQUENCE [LARGE SCALE GENOMIC DNA]</scope>
    <source>
        <strain evidence="2">CCM 8911</strain>
    </source>
</reference>
<dbReference type="SUPFAM" id="SSF52540">
    <property type="entry name" value="P-loop containing nucleoside triphosphate hydrolases"/>
    <property type="match status" value="1"/>
</dbReference>
<keyword evidence="2" id="KW-1185">Reference proteome</keyword>
<dbReference type="InterPro" id="IPR027417">
    <property type="entry name" value="P-loop_NTPase"/>
</dbReference>
<evidence type="ECO:0000313" key="2">
    <source>
        <dbReference type="Proteomes" id="UP001597249"/>
    </source>
</evidence>
<dbReference type="PANTHER" id="PTHR37816:SF3">
    <property type="entry name" value="MODULATES DNA TOPOLOGY"/>
    <property type="match status" value="1"/>
</dbReference>
<comment type="caution">
    <text evidence="1">The sequence shown here is derived from an EMBL/GenBank/DDBJ whole genome shotgun (WGS) entry which is preliminary data.</text>
</comment>
<dbReference type="InterPro" id="IPR052922">
    <property type="entry name" value="Cytidylate_Kinase-2"/>
</dbReference>
<proteinExistence type="predicted"/>
<gene>
    <name evidence="1" type="ORF">ACFQ3L_03895</name>
</gene>
<name>A0ABW4B7K8_9LACO</name>
<dbReference type="Gene3D" id="3.40.50.300">
    <property type="entry name" value="P-loop containing nucleotide triphosphate hydrolases"/>
    <property type="match status" value="1"/>
</dbReference>
<accession>A0ABW4B7K8</accession>
<organism evidence="1 2">
    <name type="scientific">Lacticaseibacillus jixianensis</name>
    <dbReference type="NCBI Taxonomy" id="2486012"/>
    <lineage>
        <taxon>Bacteria</taxon>
        <taxon>Bacillati</taxon>
        <taxon>Bacillota</taxon>
        <taxon>Bacilli</taxon>
        <taxon>Lactobacillales</taxon>
        <taxon>Lactobacillaceae</taxon>
        <taxon>Lacticaseibacillus</taxon>
    </lineage>
</organism>
<sequence>MKVMLIGAPGSGKSTLARTLQAKTGWPLLALDQIWHALPAGPAAKATFDAAQRHFMAAHASWLIDGNYASSIPLRLAQADLVVWLRVAPPLAVLRNVRRSVRFRIDPSTRPDMAPGFKERLDADYLAFLWYGLTFRRTQEPRLKAMLLANPATRLWIIDSAAGKSALIGALTQAARGGRQG</sequence>
<dbReference type="PANTHER" id="PTHR37816">
    <property type="entry name" value="YALI0E33011P"/>
    <property type="match status" value="1"/>
</dbReference>
<dbReference type="Pfam" id="PF13671">
    <property type="entry name" value="AAA_33"/>
    <property type="match status" value="1"/>
</dbReference>
<protein>
    <submittedName>
        <fullName evidence="1">AAA family ATPase</fullName>
    </submittedName>
</protein>
<dbReference type="EMBL" id="JBHTMO010000007">
    <property type="protein sequence ID" value="MFD1392733.1"/>
    <property type="molecule type" value="Genomic_DNA"/>
</dbReference>
<dbReference type="RefSeq" id="WP_125586302.1">
    <property type="nucleotide sequence ID" value="NZ_JBHTMO010000007.1"/>
</dbReference>